<protein>
    <submittedName>
        <fullName evidence="2">Uncharacterized protein</fullName>
    </submittedName>
</protein>
<name>A0A833RE96_9POAL</name>
<sequence length="93" mass="10085">MRPLVTCHPSLHHNATPRTAHWRAGHETLWSVSSSSGMRPPEAYGPNMQPGATRPPEEPSGPSAQWLTGRPVSYQPARTQSLGLLLTLTNAHA</sequence>
<organism evidence="2 3">
    <name type="scientific">Carex littledalei</name>
    <dbReference type="NCBI Taxonomy" id="544730"/>
    <lineage>
        <taxon>Eukaryota</taxon>
        <taxon>Viridiplantae</taxon>
        <taxon>Streptophyta</taxon>
        <taxon>Embryophyta</taxon>
        <taxon>Tracheophyta</taxon>
        <taxon>Spermatophyta</taxon>
        <taxon>Magnoliopsida</taxon>
        <taxon>Liliopsida</taxon>
        <taxon>Poales</taxon>
        <taxon>Cyperaceae</taxon>
        <taxon>Cyperoideae</taxon>
        <taxon>Cariceae</taxon>
        <taxon>Carex</taxon>
        <taxon>Carex subgen. Euthyceras</taxon>
    </lineage>
</organism>
<reference evidence="2" key="1">
    <citation type="submission" date="2020-01" db="EMBL/GenBank/DDBJ databases">
        <title>Genome sequence of Kobresia littledalei, the first chromosome-level genome in the family Cyperaceae.</title>
        <authorList>
            <person name="Qu G."/>
        </authorList>
    </citation>
    <scope>NUCLEOTIDE SEQUENCE</scope>
    <source>
        <strain evidence="2">C.B.Clarke</strain>
        <tissue evidence="2">Leaf</tissue>
    </source>
</reference>
<feature type="region of interest" description="Disordered" evidence="1">
    <location>
        <begin position="32"/>
        <end position="74"/>
    </location>
</feature>
<evidence type="ECO:0000256" key="1">
    <source>
        <dbReference type="SAM" id="MobiDB-lite"/>
    </source>
</evidence>
<proteinExistence type="predicted"/>
<dbReference type="EMBL" id="SWLB01000006">
    <property type="protein sequence ID" value="KAF3337576.1"/>
    <property type="molecule type" value="Genomic_DNA"/>
</dbReference>
<evidence type="ECO:0000313" key="2">
    <source>
        <dbReference type="EMBL" id="KAF3337576.1"/>
    </source>
</evidence>
<accession>A0A833RE96</accession>
<comment type="caution">
    <text evidence="2">The sequence shown here is derived from an EMBL/GenBank/DDBJ whole genome shotgun (WGS) entry which is preliminary data.</text>
</comment>
<evidence type="ECO:0000313" key="3">
    <source>
        <dbReference type="Proteomes" id="UP000623129"/>
    </source>
</evidence>
<dbReference type="Proteomes" id="UP000623129">
    <property type="component" value="Unassembled WGS sequence"/>
</dbReference>
<keyword evidence="3" id="KW-1185">Reference proteome</keyword>
<dbReference type="AlphaFoldDB" id="A0A833RE96"/>
<gene>
    <name evidence="2" type="ORF">FCM35_KLT18163</name>
</gene>